<gene>
    <name evidence="2" type="ORF">LF543_05795</name>
    <name evidence="1" type="ORF">LfDm3_1201</name>
</gene>
<dbReference type="Proteomes" id="UP000327194">
    <property type="component" value="Chromosome"/>
</dbReference>
<accession>A0A0C1LWU4</accession>
<dbReference type="RefSeq" id="WP_010022858.1">
    <property type="nucleotide sequence ID" value="NZ_AZDS01000004.1"/>
</dbReference>
<proteinExistence type="predicted"/>
<keyword evidence="3" id="KW-1185">Reference proteome</keyword>
<dbReference type="Pfam" id="PF06257">
    <property type="entry name" value="VEG"/>
    <property type="match status" value="1"/>
</dbReference>
<organism evidence="1 3">
    <name type="scientific">Fructilactobacillus fructivorans</name>
    <dbReference type="NCBI Taxonomy" id="1614"/>
    <lineage>
        <taxon>Bacteria</taxon>
        <taxon>Bacillati</taxon>
        <taxon>Bacillota</taxon>
        <taxon>Bacilli</taxon>
        <taxon>Lactobacillales</taxon>
        <taxon>Lactobacillaceae</taxon>
        <taxon>Fructilactobacillus</taxon>
    </lineage>
</organism>
<dbReference type="EMBL" id="CP045562">
    <property type="protein sequence ID" value="QFX93345.1"/>
    <property type="molecule type" value="Genomic_DNA"/>
</dbReference>
<evidence type="ECO:0000313" key="3">
    <source>
        <dbReference type="Proteomes" id="UP000031397"/>
    </source>
</evidence>
<dbReference type="KEGG" id="lfv:LF543_05795"/>
<dbReference type="PANTHER" id="PTHR40026">
    <property type="entry name" value="PROTEIN VEG"/>
    <property type="match status" value="1"/>
</dbReference>
<dbReference type="PATRIC" id="fig|1614.7.peg.1140"/>
<dbReference type="InterPro" id="IPR009366">
    <property type="entry name" value="Protein_Veg"/>
</dbReference>
<evidence type="ECO:0000313" key="2">
    <source>
        <dbReference type="EMBL" id="QFX93345.1"/>
    </source>
</evidence>
<protein>
    <submittedName>
        <fullName evidence="1">Veg protein</fullName>
    </submittedName>
</protein>
<sequence>MPTSLSKIKLFLDNHIGQEIHVTAQAGRKRTNEYDGVLSETFPAVFLITLDSDEKLGQVSYSYTDILTKNIEINFV</sequence>
<evidence type="ECO:0000313" key="4">
    <source>
        <dbReference type="Proteomes" id="UP000327194"/>
    </source>
</evidence>
<dbReference type="AlphaFoldDB" id="A0A0C1LWU4"/>
<dbReference type="PANTHER" id="PTHR40026:SF1">
    <property type="entry name" value="PROTEIN VEG"/>
    <property type="match status" value="1"/>
</dbReference>
<dbReference type="Proteomes" id="UP000031397">
    <property type="component" value="Unassembled WGS sequence"/>
</dbReference>
<dbReference type="Gene3D" id="2.30.30.100">
    <property type="match status" value="1"/>
</dbReference>
<dbReference type="PIRSF" id="PIRSF037257">
    <property type="entry name" value="DUF1021"/>
    <property type="match status" value="1"/>
</dbReference>
<dbReference type="GeneID" id="74913862"/>
<reference evidence="1 3" key="1">
    <citation type="submission" date="2014-06" db="EMBL/GenBank/DDBJ databases">
        <title>Functional and comparative genomic analyses of the Drosophila gut microbiota identify candidate symbiosis factors.</title>
        <authorList>
            <person name="Newell P.D."/>
            <person name="Chaston J.M."/>
            <person name="Douglas A.E."/>
        </authorList>
    </citation>
    <scope>NUCLEOTIDE SEQUENCE [LARGE SCALE GENOMIC DNA]</scope>
    <source>
        <strain evidence="1 3">DmCS_002</strain>
    </source>
</reference>
<dbReference type="GO" id="GO:0006355">
    <property type="term" value="P:regulation of DNA-templated transcription"/>
    <property type="evidence" value="ECO:0007669"/>
    <property type="project" value="InterPro"/>
</dbReference>
<reference evidence="2 4" key="2">
    <citation type="submission" date="2019-10" db="EMBL/GenBank/DDBJ databases">
        <title>Genome sequencing of Lactobacillus fructivorans.</title>
        <authorList>
            <person name="Kim K."/>
        </authorList>
    </citation>
    <scope>NUCLEOTIDE SEQUENCE [LARGE SCALE GENOMIC DNA]</scope>
    <source>
        <strain evidence="2 4">LF543</strain>
    </source>
</reference>
<name>A0A0C1LWU4_9LACO</name>
<dbReference type="OrthoDB" id="5469at2"/>
<dbReference type="EMBL" id="JOJZ01000024">
    <property type="protein sequence ID" value="KID41055.1"/>
    <property type="molecule type" value="Genomic_DNA"/>
</dbReference>
<evidence type="ECO:0000313" key="1">
    <source>
        <dbReference type="EMBL" id="KID41055.1"/>
    </source>
</evidence>